<proteinExistence type="inferred from homology"/>
<keyword evidence="1 3" id="KW-0533">Nickel</keyword>
<organism evidence="4 5">
    <name type="scientific">Desulfonispora thiosulfatigenes DSM 11270</name>
    <dbReference type="NCBI Taxonomy" id="656914"/>
    <lineage>
        <taxon>Bacteria</taxon>
        <taxon>Bacillati</taxon>
        <taxon>Bacillota</taxon>
        <taxon>Clostridia</taxon>
        <taxon>Eubacteriales</taxon>
        <taxon>Peptococcaceae</taxon>
        <taxon>Desulfonispora</taxon>
    </lineage>
</organism>
<dbReference type="Gene3D" id="3.10.20.300">
    <property type="entry name" value="mk0293 like domain"/>
    <property type="match status" value="1"/>
</dbReference>
<evidence type="ECO:0000256" key="2">
    <source>
        <dbReference type="ARBA" id="ARBA00023239"/>
    </source>
</evidence>
<dbReference type="InterPro" id="IPR002822">
    <property type="entry name" value="Ni_insertion"/>
</dbReference>
<dbReference type="OrthoDB" id="9765625at2"/>
<evidence type="ECO:0000313" key="4">
    <source>
        <dbReference type="EMBL" id="SMB87753.1"/>
    </source>
</evidence>
<dbReference type="Pfam" id="PF01969">
    <property type="entry name" value="Ni_insertion"/>
    <property type="match status" value="1"/>
</dbReference>
<evidence type="ECO:0000256" key="1">
    <source>
        <dbReference type="ARBA" id="ARBA00022596"/>
    </source>
</evidence>
<dbReference type="GO" id="GO:0051604">
    <property type="term" value="P:protein maturation"/>
    <property type="evidence" value="ECO:0007669"/>
    <property type="project" value="UniProtKB-UniRule"/>
</dbReference>
<dbReference type="AlphaFoldDB" id="A0A1W1V389"/>
<dbReference type="STRING" id="656914.SAMN00017405_1755"/>
<comment type="similarity">
    <text evidence="3">Belongs to the LarC family.</text>
</comment>
<dbReference type="GO" id="GO:0016829">
    <property type="term" value="F:lyase activity"/>
    <property type="evidence" value="ECO:0007669"/>
    <property type="project" value="UniProtKB-UniRule"/>
</dbReference>
<dbReference type="HAMAP" id="MF_01074">
    <property type="entry name" value="LarC"/>
    <property type="match status" value="1"/>
</dbReference>
<accession>A0A1W1V389</accession>
<dbReference type="Gene3D" id="3.30.70.1380">
    <property type="entry name" value="Transcriptional regulatory protein pf0864 domain like"/>
    <property type="match status" value="1"/>
</dbReference>
<evidence type="ECO:0000313" key="5">
    <source>
        <dbReference type="Proteomes" id="UP000192731"/>
    </source>
</evidence>
<keyword evidence="5" id="KW-1185">Reference proteome</keyword>
<protein>
    <recommendedName>
        <fullName evidence="3">Pyridinium-3,5-bisthiocarboxylic acid mononucleotide nickel insertion protein</fullName>
        <shortName evidence="3">P2TMN nickel insertion protein</shortName>
        <ecNumber evidence="3">4.99.1.12</ecNumber>
    </recommendedName>
    <alternativeName>
        <fullName evidence="3">Nickel-pincer cofactor biosynthesis protein LarC</fullName>
    </alternativeName>
</protein>
<dbReference type="PANTHER" id="PTHR36566:SF1">
    <property type="entry name" value="PYRIDINIUM-3,5-BISTHIOCARBOXYLIC ACID MONONUCLEOTIDE NICKEL INSERTION PROTEIN"/>
    <property type="match status" value="1"/>
</dbReference>
<dbReference type="EC" id="4.99.1.12" evidence="3"/>
<dbReference type="Proteomes" id="UP000192731">
    <property type="component" value="Unassembled WGS sequence"/>
</dbReference>
<dbReference type="NCBIfam" id="TIGR00299">
    <property type="entry name" value="nickel pincer cofactor biosynthesis protein LarC"/>
    <property type="match status" value="1"/>
</dbReference>
<comment type="catalytic activity">
    <reaction evidence="3">
        <text>Ni(II)-pyridinium-3,5-bisthiocarboxylate mononucleotide = pyridinium-3,5-bisthiocarboxylate mononucleotide + Ni(2+)</text>
        <dbReference type="Rhea" id="RHEA:54784"/>
        <dbReference type="ChEBI" id="CHEBI:49786"/>
        <dbReference type="ChEBI" id="CHEBI:137372"/>
        <dbReference type="ChEBI" id="CHEBI:137373"/>
        <dbReference type="EC" id="4.99.1.12"/>
    </reaction>
</comment>
<sequence length="395" mass="44351">MRTAYFDCFSGISGNMILGSFLGAGLDFAEFKESLKSLPIRDFEIEVIDVIKNGISAKYVDVKVLEKQPHRSLHDISEIINKSEFSQKVKDLALKIFMRLARAEAKVHGCQIEKVHFHEVGAVDAIIDILGAAYGFITLKLDKVYFSPLHVGGGMVKCAHGLMPVPAPATAELLLGTVTYSGQIKKELVTPTGAAIITTIGENIANQPMMKIKNISYGAGTWNLEIPNVVRLVLGEKVNKEINNDKMKDDDQILVLETNIDDMNSEFFGYTMDKLYEEGALEVYLTPIQMKKGRPGTLLSVICDLKNKQKLIEIILHETTTLGVRIYPVERFKLLREHKKVKLPYGEVRIKISRLENKIINIKPEFEDCKLIAQKEGIPLKLIWQKAYKLASQFD</sequence>
<gene>
    <name evidence="3" type="primary">larC</name>
    <name evidence="4" type="ORF">SAMN00017405_1755</name>
</gene>
<keyword evidence="2 3" id="KW-0456">Lyase</keyword>
<dbReference type="RefSeq" id="WP_084052738.1">
    <property type="nucleotide sequence ID" value="NZ_FWWT01000014.1"/>
</dbReference>
<dbReference type="PANTHER" id="PTHR36566">
    <property type="entry name" value="NICKEL INSERTION PROTEIN-RELATED"/>
    <property type="match status" value="1"/>
</dbReference>
<evidence type="ECO:0000256" key="3">
    <source>
        <dbReference type="HAMAP-Rule" id="MF_01074"/>
    </source>
</evidence>
<comment type="function">
    <text evidence="3">Involved in the biosynthesis of a nickel-pincer cofactor ((SCS)Ni(II) pincer complex). Binds Ni(2+), and functions in nickel delivery to pyridinium-3,5-bisthiocarboxylic acid mononucleotide (P2TMN), to form the mature cofactor. Is thus probably required for the activation of nickel-pincer cofactor-dependent enzymes.</text>
</comment>
<name>A0A1W1V389_DESTI</name>
<reference evidence="4 5" key="1">
    <citation type="submission" date="2017-04" db="EMBL/GenBank/DDBJ databases">
        <authorList>
            <person name="Afonso C.L."/>
            <person name="Miller P.J."/>
            <person name="Scott M.A."/>
            <person name="Spackman E."/>
            <person name="Goraichik I."/>
            <person name="Dimitrov K.M."/>
            <person name="Suarez D.L."/>
            <person name="Swayne D.E."/>
        </authorList>
    </citation>
    <scope>NUCLEOTIDE SEQUENCE [LARGE SCALE GENOMIC DNA]</scope>
    <source>
        <strain evidence="4 5">DSM 11270</strain>
    </source>
</reference>
<dbReference type="GO" id="GO:0016151">
    <property type="term" value="F:nickel cation binding"/>
    <property type="evidence" value="ECO:0007669"/>
    <property type="project" value="UniProtKB-UniRule"/>
</dbReference>
<dbReference type="EMBL" id="FWWT01000014">
    <property type="protein sequence ID" value="SMB87753.1"/>
    <property type="molecule type" value="Genomic_DNA"/>
</dbReference>